<organism evidence="1 2">
    <name type="scientific">Nitrospira tepida</name>
    <dbReference type="NCBI Taxonomy" id="2973512"/>
    <lineage>
        <taxon>Bacteria</taxon>
        <taxon>Pseudomonadati</taxon>
        <taxon>Nitrospirota</taxon>
        <taxon>Nitrospiria</taxon>
        <taxon>Nitrospirales</taxon>
        <taxon>Nitrospiraceae</taxon>
        <taxon>Nitrospira</taxon>
    </lineage>
</organism>
<evidence type="ECO:0000313" key="1">
    <source>
        <dbReference type="EMBL" id="CAI4029871.1"/>
    </source>
</evidence>
<dbReference type="AlphaFoldDB" id="A0AA86T161"/>
<gene>
    <name evidence="1" type="ORF">DNFV4_00290</name>
</gene>
<name>A0AA86T161_9BACT</name>
<sequence>MHRNTCAFVLAILYQIQEARQAGPCEVSPLSQAHRCARSSTAAEVRSQISRRGPVRRVSISKNKEIGSGELCYSATTMPSMRGRSTWSRRALLAWVSLWLLMVPWVHVHPEVEHSHGDPGHVHHAIMHTVFSEPLECESHQPHYDDTDRSVIRQSIHLIGHHGHVSDHPEIDYVLAAPSPCPAIDKVLLVPSGEEAPPPTLLSLSRVDSAFSITPTVLLLSSSLPLRAPPASLS</sequence>
<proteinExistence type="predicted"/>
<evidence type="ECO:0000313" key="2">
    <source>
        <dbReference type="Proteomes" id="UP001179121"/>
    </source>
</evidence>
<dbReference type="KEGG" id="nti:DNFV4_00290"/>
<dbReference type="EMBL" id="OX365700">
    <property type="protein sequence ID" value="CAI4029871.1"/>
    <property type="molecule type" value="Genomic_DNA"/>
</dbReference>
<reference evidence="1" key="1">
    <citation type="submission" date="2022-10" db="EMBL/GenBank/DDBJ databases">
        <authorList>
            <person name="Koch H."/>
        </authorList>
    </citation>
    <scope>NUCLEOTIDE SEQUENCE</scope>
    <source>
        <strain evidence="1">DNF</strain>
    </source>
</reference>
<keyword evidence="2" id="KW-1185">Reference proteome</keyword>
<accession>A0AA86T161</accession>
<dbReference type="Proteomes" id="UP001179121">
    <property type="component" value="Chromosome"/>
</dbReference>
<protein>
    <submittedName>
        <fullName evidence="1">Uncharacterized protein</fullName>
    </submittedName>
</protein>